<comment type="similarity">
    <text evidence="2">Belongs to the flagella basal body rod proteins family.</text>
</comment>
<organism evidence="4 5">
    <name type="scientific">Jannaschia pagri</name>
    <dbReference type="NCBI Taxonomy" id="2829797"/>
    <lineage>
        <taxon>Bacteria</taxon>
        <taxon>Pseudomonadati</taxon>
        <taxon>Pseudomonadota</taxon>
        <taxon>Alphaproteobacteria</taxon>
        <taxon>Rhodobacterales</taxon>
        <taxon>Roseobacteraceae</taxon>
        <taxon>Jannaschia</taxon>
    </lineage>
</organism>
<dbReference type="PROSITE" id="PS00588">
    <property type="entry name" value="FLAGELLA_BB_ROD"/>
    <property type="match status" value="1"/>
</dbReference>
<dbReference type="InterPro" id="IPR001444">
    <property type="entry name" value="Flag_bb_rod_N"/>
</dbReference>
<gene>
    <name evidence="4" type="ORF">JANAI62_20770</name>
</gene>
<comment type="subcellular location">
    <subcellularLocation>
        <location evidence="1">Bacterial flagellum basal body</location>
    </subcellularLocation>
</comment>
<evidence type="ECO:0000313" key="4">
    <source>
        <dbReference type="EMBL" id="GIT95454.1"/>
    </source>
</evidence>
<name>A0ABQ4NM11_9RHOB</name>
<protein>
    <submittedName>
        <fullName evidence="4">Flagellar biosynthesis protein FlgB</fullName>
    </submittedName>
</protein>
<dbReference type="Proteomes" id="UP000786693">
    <property type="component" value="Unassembled WGS sequence"/>
</dbReference>
<proteinExistence type="inferred from homology"/>
<evidence type="ECO:0000313" key="5">
    <source>
        <dbReference type="Proteomes" id="UP000786693"/>
    </source>
</evidence>
<dbReference type="NCBIfam" id="NF009270">
    <property type="entry name" value="PRK12627.1"/>
    <property type="match status" value="1"/>
</dbReference>
<evidence type="ECO:0000256" key="1">
    <source>
        <dbReference type="ARBA" id="ARBA00004117"/>
    </source>
</evidence>
<dbReference type="EMBL" id="BPFH01000003">
    <property type="protein sequence ID" value="GIT95454.1"/>
    <property type="molecule type" value="Genomic_DNA"/>
</dbReference>
<keyword evidence="4" id="KW-0282">Flagellum</keyword>
<keyword evidence="4" id="KW-0969">Cilium</keyword>
<comment type="caution">
    <text evidence="4">The sequence shown here is derived from an EMBL/GenBank/DDBJ whole genome shotgun (WGS) entry which is preliminary data.</text>
</comment>
<dbReference type="InterPro" id="IPR019776">
    <property type="entry name" value="Flagellar_basal_body_rod_CS"/>
</dbReference>
<feature type="domain" description="Flagellar basal body rod protein N-terminal" evidence="3">
    <location>
        <begin position="11"/>
        <end position="38"/>
    </location>
</feature>
<keyword evidence="5" id="KW-1185">Reference proteome</keyword>
<dbReference type="Pfam" id="PF00460">
    <property type="entry name" value="Flg_bb_rod"/>
    <property type="match status" value="1"/>
</dbReference>
<accession>A0ABQ4NM11</accession>
<keyword evidence="4" id="KW-0966">Cell projection</keyword>
<sequence length="122" mass="12959">MTEMPALFSLAAQAAKHAAARQQVIATNVANADTPGYRARDVAPFLVVEDGAALRRSHPGHMAGTPRTARIFEEVGVAADPNGNTVSLQDQILRGIDASRAHNRALTVYQSSLDVLRASLGR</sequence>
<evidence type="ECO:0000259" key="3">
    <source>
        <dbReference type="Pfam" id="PF00460"/>
    </source>
</evidence>
<reference evidence="4 5" key="1">
    <citation type="submission" date="2021-05" db="EMBL/GenBank/DDBJ databases">
        <title>Bacteria Genome sequencing.</title>
        <authorList>
            <person name="Takabe Y."/>
            <person name="Nakajima Y."/>
            <person name="Suzuki S."/>
            <person name="Shiozaki T."/>
        </authorList>
    </citation>
    <scope>NUCLEOTIDE SEQUENCE [LARGE SCALE GENOMIC DNA]</scope>
    <source>
        <strain evidence="4 5">AI_62</strain>
    </source>
</reference>
<evidence type="ECO:0000256" key="2">
    <source>
        <dbReference type="ARBA" id="ARBA00009677"/>
    </source>
</evidence>